<name>A0A6H2DI25_9SPHN</name>
<keyword evidence="2" id="KW-0378">Hydrolase</keyword>
<dbReference type="EMBL" id="CP051217">
    <property type="protein sequence ID" value="QJB68319.1"/>
    <property type="molecule type" value="Genomic_DNA"/>
</dbReference>
<evidence type="ECO:0000313" key="3">
    <source>
        <dbReference type="Proteomes" id="UP000501600"/>
    </source>
</evidence>
<dbReference type="PANTHER" id="PTHR43433:SF5">
    <property type="entry name" value="AB HYDROLASE-1 DOMAIN-CONTAINING PROTEIN"/>
    <property type="match status" value="1"/>
</dbReference>
<gene>
    <name evidence="2" type="ORF">HF685_02535</name>
</gene>
<reference evidence="2 3" key="1">
    <citation type="submission" date="2020-04" db="EMBL/GenBank/DDBJ databases">
        <title>Genome sequence for Sphingorhabdus sp. strain M1.</title>
        <authorList>
            <person name="Park S.-J."/>
        </authorList>
    </citation>
    <scope>NUCLEOTIDE SEQUENCE [LARGE SCALE GENOMIC DNA]</scope>
    <source>
        <strain evidence="2 3">JK6</strain>
    </source>
</reference>
<proteinExistence type="predicted"/>
<dbReference type="InterPro" id="IPR029058">
    <property type="entry name" value="AB_hydrolase_fold"/>
</dbReference>
<organism evidence="2 3">
    <name type="scientific">Parasphingorhabdus halotolerans</name>
    <dbReference type="NCBI Taxonomy" id="2725558"/>
    <lineage>
        <taxon>Bacteria</taxon>
        <taxon>Pseudomonadati</taxon>
        <taxon>Pseudomonadota</taxon>
        <taxon>Alphaproteobacteria</taxon>
        <taxon>Sphingomonadales</taxon>
        <taxon>Sphingomonadaceae</taxon>
        <taxon>Parasphingorhabdus</taxon>
    </lineage>
</organism>
<dbReference type="KEGG" id="phao:HF685_02535"/>
<dbReference type="PANTHER" id="PTHR43433">
    <property type="entry name" value="HYDROLASE, ALPHA/BETA FOLD FAMILY PROTEIN"/>
    <property type="match status" value="1"/>
</dbReference>
<evidence type="ECO:0000313" key="2">
    <source>
        <dbReference type="EMBL" id="QJB68319.1"/>
    </source>
</evidence>
<keyword evidence="3" id="KW-1185">Reference proteome</keyword>
<dbReference type="Proteomes" id="UP000501600">
    <property type="component" value="Chromosome"/>
</dbReference>
<dbReference type="GO" id="GO:0016787">
    <property type="term" value="F:hydrolase activity"/>
    <property type="evidence" value="ECO:0007669"/>
    <property type="project" value="UniProtKB-KW"/>
</dbReference>
<dbReference type="Gene3D" id="3.40.50.1820">
    <property type="entry name" value="alpha/beta hydrolase"/>
    <property type="match status" value="1"/>
</dbReference>
<protein>
    <submittedName>
        <fullName evidence="2">Alpha/beta hydrolase</fullName>
    </submittedName>
</protein>
<dbReference type="InterPro" id="IPR000073">
    <property type="entry name" value="AB_hydrolase_1"/>
</dbReference>
<accession>A0A6H2DI25</accession>
<dbReference type="InterPro" id="IPR050471">
    <property type="entry name" value="AB_hydrolase"/>
</dbReference>
<evidence type="ECO:0000259" key="1">
    <source>
        <dbReference type="Pfam" id="PF00561"/>
    </source>
</evidence>
<feature type="domain" description="AB hydrolase-1" evidence="1">
    <location>
        <begin position="35"/>
        <end position="126"/>
    </location>
</feature>
<sequence>MDQICGSRSVNLSDWHFSSFDNVNLKIHEMGVGRPIILLHGLFSNADTNWIKFGHAATLADAGFRVIMPDLRAHGQSDAPHDPTAYPADVLVKDTFALIAHLELTDYDLGGFSLGARTTAKLLTQGLTPRKAILAGMGLEGLAGWQRRRDFFLKAIELRDTAKRGDPHWFAIQFMKSQKIDPVAAAHLLGSFTDMEPDALDAIPMPVLVLCGAEDRDNGDPQKLADALLSGQLVEIPGTHMSCVTKPELGFELVRFLTT</sequence>
<dbReference type="AlphaFoldDB" id="A0A6H2DI25"/>
<dbReference type="SUPFAM" id="SSF53474">
    <property type="entry name" value="alpha/beta-Hydrolases"/>
    <property type="match status" value="1"/>
</dbReference>
<dbReference type="Pfam" id="PF00561">
    <property type="entry name" value="Abhydrolase_1"/>
    <property type="match status" value="1"/>
</dbReference>